<dbReference type="AlphaFoldDB" id="A0A955J211"/>
<protein>
    <recommendedName>
        <fullName evidence="4">Type-4 uracil-DNA glycosylase</fullName>
        <ecNumber evidence="3">3.2.2.27</ecNumber>
    </recommendedName>
</protein>
<dbReference type="Pfam" id="PF03167">
    <property type="entry name" value="UDG"/>
    <property type="match status" value="1"/>
</dbReference>
<keyword evidence="5" id="KW-0004">4Fe-4S</keyword>
<evidence type="ECO:0000313" key="14">
    <source>
        <dbReference type="Proteomes" id="UP000740557"/>
    </source>
</evidence>
<dbReference type="GO" id="GO:0006281">
    <property type="term" value="P:DNA repair"/>
    <property type="evidence" value="ECO:0007669"/>
    <property type="project" value="UniProtKB-KW"/>
</dbReference>
<evidence type="ECO:0000256" key="7">
    <source>
        <dbReference type="ARBA" id="ARBA00022763"/>
    </source>
</evidence>
<feature type="domain" description="Uracil-DNA glycosylase-like" evidence="12">
    <location>
        <begin position="32"/>
        <end position="177"/>
    </location>
</feature>
<evidence type="ECO:0000259" key="12">
    <source>
        <dbReference type="SMART" id="SM00986"/>
    </source>
</evidence>
<gene>
    <name evidence="13" type="ORF">KC980_03120</name>
</gene>
<comment type="catalytic activity">
    <reaction evidence="1">
        <text>Hydrolyzes single-stranded DNA or mismatched double-stranded DNA and polynucleotides, releasing free uracil.</text>
        <dbReference type="EC" id="3.2.2.27"/>
    </reaction>
</comment>
<reference evidence="13" key="1">
    <citation type="submission" date="2020-04" db="EMBL/GenBank/DDBJ databases">
        <authorList>
            <person name="Zhang T."/>
        </authorList>
    </citation>
    <scope>NUCLEOTIDE SEQUENCE</scope>
    <source>
        <strain evidence="13">HKST-UBA79</strain>
    </source>
</reference>
<accession>A0A955J211</accession>
<dbReference type="NCBIfam" id="TIGR00758">
    <property type="entry name" value="UDG_fam4"/>
    <property type="match status" value="1"/>
</dbReference>
<dbReference type="GO" id="GO:0004844">
    <property type="term" value="F:uracil DNA N-glycosylase activity"/>
    <property type="evidence" value="ECO:0007669"/>
    <property type="project" value="UniProtKB-EC"/>
</dbReference>
<evidence type="ECO:0000256" key="3">
    <source>
        <dbReference type="ARBA" id="ARBA00012030"/>
    </source>
</evidence>
<dbReference type="SMART" id="SM00986">
    <property type="entry name" value="UDG"/>
    <property type="match status" value="1"/>
</dbReference>
<dbReference type="EMBL" id="JAGQNX010000094">
    <property type="protein sequence ID" value="MCA9308478.1"/>
    <property type="molecule type" value="Genomic_DNA"/>
</dbReference>
<dbReference type="InterPro" id="IPR005122">
    <property type="entry name" value="Uracil-DNA_glycosylase-like"/>
</dbReference>
<evidence type="ECO:0000256" key="5">
    <source>
        <dbReference type="ARBA" id="ARBA00022485"/>
    </source>
</evidence>
<name>A0A955J211_UNCKA</name>
<evidence type="ECO:0000256" key="6">
    <source>
        <dbReference type="ARBA" id="ARBA00022723"/>
    </source>
</evidence>
<evidence type="ECO:0000313" key="13">
    <source>
        <dbReference type="EMBL" id="MCA9308478.1"/>
    </source>
</evidence>
<dbReference type="PANTHER" id="PTHR33693">
    <property type="entry name" value="TYPE-5 URACIL-DNA GLYCOSYLASE"/>
    <property type="match status" value="1"/>
</dbReference>
<evidence type="ECO:0000256" key="1">
    <source>
        <dbReference type="ARBA" id="ARBA00001400"/>
    </source>
</evidence>
<dbReference type="GO" id="GO:0046872">
    <property type="term" value="F:metal ion binding"/>
    <property type="evidence" value="ECO:0007669"/>
    <property type="project" value="UniProtKB-KW"/>
</dbReference>
<evidence type="ECO:0000256" key="11">
    <source>
        <dbReference type="ARBA" id="ARBA00023204"/>
    </source>
</evidence>
<reference evidence="13" key="2">
    <citation type="journal article" date="2021" name="Microbiome">
        <title>Successional dynamics and alternative stable states in a saline activated sludge microbial community over 9 years.</title>
        <authorList>
            <person name="Wang Y."/>
            <person name="Ye J."/>
            <person name="Ju F."/>
            <person name="Liu L."/>
            <person name="Boyd J.A."/>
            <person name="Deng Y."/>
            <person name="Parks D.H."/>
            <person name="Jiang X."/>
            <person name="Yin X."/>
            <person name="Woodcroft B.J."/>
            <person name="Tyson G.W."/>
            <person name="Hugenholtz P."/>
            <person name="Polz M.F."/>
            <person name="Zhang T."/>
        </authorList>
    </citation>
    <scope>NUCLEOTIDE SEQUENCE</scope>
    <source>
        <strain evidence="13">HKST-UBA79</strain>
    </source>
</reference>
<keyword evidence="11" id="KW-0234">DNA repair</keyword>
<dbReference type="PANTHER" id="PTHR33693:SF1">
    <property type="entry name" value="TYPE-4 URACIL-DNA GLYCOSYLASE"/>
    <property type="match status" value="1"/>
</dbReference>
<dbReference type="CDD" id="cd10030">
    <property type="entry name" value="UDG-F4_TTUDGA_SPO1dp_like"/>
    <property type="match status" value="1"/>
</dbReference>
<evidence type="ECO:0000256" key="9">
    <source>
        <dbReference type="ARBA" id="ARBA00023004"/>
    </source>
</evidence>
<dbReference type="InterPro" id="IPR005273">
    <property type="entry name" value="Ura-DNA_glyco_family4"/>
</dbReference>
<keyword evidence="6" id="KW-0479">Metal-binding</keyword>
<keyword evidence="8" id="KW-0378">Hydrolase</keyword>
<dbReference type="SMART" id="SM00987">
    <property type="entry name" value="UreE_C"/>
    <property type="match status" value="1"/>
</dbReference>
<keyword evidence="9" id="KW-0408">Iron</keyword>
<keyword evidence="10" id="KW-0411">Iron-sulfur</keyword>
<keyword evidence="7" id="KW-0227">DNA damage</keyword>
<dbReference type="SUPFAM" id="SSF52141">
    <property type="entry name" value="Uracil-DNA glycosylase-like"/>
    <property type="match status" value="1"/>
</dbReference>
<dbReference type="EC" id="3.2.2.27" evidence="3"/>
<dbReference type="InterPro" id="IPR036895">
    <property type="entry name" value="Uracil-DNA_glycosylase-like_sf"/>
</dbReference>
<dbReference type="Gene3D" id="3.40.470.10">
    <property type="entry name" value="Uracil-DNA glycosylase-like domain"/>
    <property type="match status" value="1"/>
</dbReference>
<organism evidence="13 14">
    <name type="scientific">candidate division WWE3 bacterium</name>
    <dbReference type="NCBI Taxonomy" id="2053526"/>
    <lineage>
        <taxon>Bacteria</taxon>
        <taxon>Katanobacteria</taxon>
    </lineage>
</organism>
<dbReference type="GO" id="GO:0051539">
    <property type="term" value="F:4 iron, 4 sulfur cluster binding"/>
    <property type="evidence" value="ECO:0007669"/>
    <property type="project" value="UniProtKB-KW"/>
</dbReference>
<evidence type="ECO:0000256" key="4">
    <source>
        <dbReference type="ARBA" id="ARBA00019403"/>
    </source>
</evidence>
<comment type="caution">
    <text evidence="13">The sequence shown here is derived from an EMBL/GenBank/DDBJ whole genome shotgun (WGS) entry which is preliminary data.</text>
</comment>
<sequence>MNSKAELLLQIENNVKRCRKCRLCQEAQNAVPGEGNIDAEIVFIGEAPGATEDQTGRPFVGRAGALLERMLVEIGLKRSDVWIGNIIKHRPPKNRDPLPDEIHACQPYLEMQLKILQPKLIVTLGRFSMNYFYADGKISRDHGRLIKADDYNVFPVYHPAAALRNSEFARALLADIKKIPDVLEEINGIVKEKAKADEPIAKGQIGLGI</sequence>
<proteinExistence type="inferred from homology"/>
<evidence type="ECO:0000256" key="10">
    <source>
        <dbReference type="ARBA" id="ARBA00023014"/>
    </source>
</evidence>
<dbReference type="InterPro" id="IPR051536">
    <property type="entry name" value="UDG_Type-4/5"/>
</dbReference>
<comment type="similarity">
    <text evidence="2">Belongs to the uracil-DNA glycosylase (UDG) superfamily. Type 4 (UDGa) family.</text>
</comment>
<evidence type="ECO:0000256" key="2">
    <source>
        <dbReference type="ARBA" id="ARBA00006521"/>
    </source>
</evidence>
<evidence type="ECO:0000256" key="8">
    <source>
        <dbReference type="ARBA" id="ARBA00022801"/>
    </source>
</evidence>
<dbReference type="Proteomes" id="UP000740557">
    <property type="component" value="Unassembled WGS sequence"/>
</dbReference>